<feature type="signal peptide" evidence="1">
    <location>
        <begin position="1"/>
        <end position="23"/>
    </location>
</feature>
<dbReference type="Pfam" id="PF04449">
    <property type="entry name" value="Fimbrial_CS1"/>
    <property type="match status" value="1"/>
</dbReference>
<evidence type="ECO:0000313" key="2">
    <source>
        <dbReference type="EMBL" id="TGY35448.1"/>
    </source>
</evidence>
<dbReference type="EMBL" id="SRYW01000004">
    <property type="protein sequence ID" value="TGY35448.1"/>
    <property type="molecule type" value="Genomic_DNA"/>
</dbReference>
<proteinExistence type="predicted"/>
<keyword evidence="1" id="KW-0732">Signal</keyword>
<feature type="chain" id="PRO_5020729683" evidence="1">
    <location>
        <begin position="24"/>
        <end position="166"/>
    </location>
</feature>
<comment type="caution">
    <text evidence="2">The sequence shown here is derived from an EMBL/GenBank/DDBJ whole genome shotgun (WGS) entry which is preliminary data.</text>
</comment>
<sequence length="166" mass="16986">MRINTTTLSLVAAMIMAPSAAMAAPEQFPLQVTVEAIVPSATGLQISPVGDWAGQVQAMRWDIAAQRLDPIQQQLDMKSGLGAINAYLSTDAMLVSAGDSIDMTVTVAGQALEVGAANAVEVASAIEASASKRAAVVIAAAAPAGAEYAQGNYQGNVFMMFESGTP</sequence>
<dbReference type="AlphaFoldDB" id="A0A4S2D1U4"/>
<dbReference type="InterPro" id="IPR007540">
    <property type="entry name" value="Fimbrial_CS1-type"/>
</dbReference>
<evidence type="ECO:0000256" key="1">
    <source>
        <dbReference type="SAM" id="SignalP"/>
    </source>
</evidence>
<dbReference type="Gene3D" id="2.60.40.2040">
    <property type="entry name" value="CFA/I fimbrial subunit E, pilin domain"/>
    <property type="match status" value="1"/>
</dbReference>
<dbReference type="Proteomes" id="UP000306631">
    <property type="component" value="Unassembled WGS sequence"/>
</dbReference>
<dbReference type="OrthoDB" id="6631372at2"/>
<organism evidence="2 3">
    <name type="scientific">Stenotrophomonas maltophilia</name>
    <name type="common">Pseudomonas maltophilia</name>
    <name type="synonym">Xanthomonas maltophilia</name>
    <dbReference type="NCBI Taxonomy" id="40324"/>
    <lineage>
        <taxon>Bacteria</taxon>
        <taxon>Pseudomonadati</taxon>
        <taxon>Pseudomonadota</taxon>
        <taxon>Gammaproteobacteria</taxon>
        <taxon>Lysobacterales</taxon>
        <taxon>Lysobacteraceae</taxon>
        <taxon>Stenotrophomonas</taxon>
        <taxon>Stenotrophomonas maltophilia group</taxon>
    </lineage>
</organism>
<evidence type="ECO:0000313" key="3">
    <source>
        <dbReference type="Proteomes" id="UP000306631"/>
    </source>
</evidence>
<dbReference type="GO" id="GO:0009289">
    <property type="term" value="C:pilus"/>
    <property type="evidence" value="ECO:0007669"/>
    <property type="project" value="InterPro"/>
</dbReference>
<protein>
    <submittedName>
        <fullName evidence="2">Fimbrial assembly protein</fullName>
    </submittedName>
</protein>
<reference evidence="2 3" key="1">
    <citation type="submission" date="2019-04" db="EMBL/GenBank/DDBJ databases">
        <title>Microbes associate with the intestines of laboratory mice.</title>
        <authorList>
            <person name="Navarre W."/>
            <person name="Wong E."/>
            <person name="Huang K."/>
            <person name="Tropini C."/>
            <person name="Ng K."/>
            <person name="Yu B."/>
        </authorList>
    </citation>
    <scope>NUCLEOTIDE SEQUENCE [LARGE SCALE GENOMIC DNA]</scope>
    <source>
        <strain evidence="2 3">NM62_B4-13</strain>
    </source>
</reference>
<name>A0A4S2D1U4_STEMA</name>
<dbReference type="RefSeq" id="WP_136004128.1">
    <property type="nucleotide sequence ID" value="NZ_SRYW01000004.1"/>
</dbReference>
<accession>A0A4S2D1U4</accession>
<gene>
    <name evidence="2" type="ORF">E5352_06965</name>
</gene>